<keyword evidence="5" id="KW-1185">Reference proteome</keyword>
<reference evidence="4 5" key="1">
    <citation type="submission" date="2021-05" db="EMBL/GenBank/DDBJ databases">
        <title>Novel Bacillus species.</title>
        <authorList>
            <person name="Liu G."/>
        </authorList>
    </citation>
    <scope>NUCLEOTIDE SEQUENCE [LARGE SCALE GENOMIC DNA]</scope>
    <source>
        <strain evidence="4 5">FJAT-49732</strain>
    </source>
</reference>
<evidence type="ECO:0000313" key="4">
    <source>
        <dbReference type="EMBL" id="MBS4200271.1"/>
    </source>
</evidence>
<feature type="region of interest" description="Disordered" evidence="2">
    <location>
        <begin position="134"/>
        <end position="178"/>
    </location>
</feature>
<feature type="coiled-coil region" evidence="1">
    <location>
        <begin position="38"/>
        <end position="70"/>
    </location>
</feature>
<keyword evidence="1" id="KW-0175">Coiled coil</keyword>
<dbReference type="Proteomes" id="UP000682713">
    <property type="component" value="Unassembled WGS sequence"/>
</dbReference>
<comment type="caution">
    <text evidence="4">The sequence shown here is derived from an EMBL/GenBank/DDBJ whole genome shotgun (WGS) entry which is preliminary data.</text>
</comment>
<protein>
    <recommendedName>
        <fullName evidence="3">Large polyvalent protein associated domain-containing protein</fullName>
    </recommendedName>
</protein>
<sequence>MAFDENKYKKIFDERYGAGSFDAGLATARSIGESQAKAAFAKQEYNKRMKELEKAQKEALKKEKKKTYDDALEYWNNPEIKSAARKDGAYRNAENIRNDPRLKAQIKEMGYNVNDFIDAMFNATSDGFFRSEREAKKHTEDVKRQANRKPTTEELISQYSQNETKKETQKKESKKSDDRNAITKLKDFFSGKDVDGDGKRDGLLGFVDRFIVPVSKGATDAIFPKNTELMAENQKKKYGEVVNPVIAAAQEDRGLETKALNILGELGAFAAPYSKGYKAAELAVNKIPKLANIANPYARKAITGAIAGGAAEGGISAANELANPEANDLKDHLLRTGLGIAGGAVLDPALFGLGRLARKGFERAIPGDFPKFDGEVSPELLDRLSPLRRSSLFSTEHPTANSLLPDSYTMPDGNNVRMNSSDIANEIAKTQASLKEVIPSVNEYKKEFEQAVQQQYEYLKSSMGKGTTPGGLTYDREGYVTGAFGRVSNNPKWYQDFYAVHNRRPTNAELRELAEIQVREGFEDEIGSLPPWRPKAVQEIDGQMEELTMMVRQDPAQEPALRPIINALEEDKSSIMASIDDSLGQYETLKSRFDILKRAEKNQPQEFEAIRQAAATSESVKPPALKSSGKDFEAITAFSEDAPMKVAKPIDRTPIDIDNPKEIVKRQINKDGKKEKNKWSFEKFYTQWVEDLYPLEKAAKQLGGKNLEFDKNPYKKARLARGVAGKAETYLRSGVYSEDGKKIGNSLQEIIKPIEKKMDDFLAYSTAKRALDYDEKGLVAGIKPKDVEGMSDRQLADAAIRQIESESPEIKAAHAELIKYNNRLMDNLAEAGVLDKESVKSLRDENPNYIPMFRVQDEKVRGFQPLTNPKKTYANLGEPFKKRTGSEREIINPIESIVKNTYLTLNMAERNKVGRSLLELVEQSGDNAWGRVAKNGEGLSVDDVGKALGDASAEITEGKAEAIDKLFTGEGNKVYVYRDGKKVEMELQEDLYKSMLSLDTQQQHLFLKVLGVPTRMLRTGAVLSPDFGPVNIFRDQLAALVNSRYGFIPFVDMAKGMKHVVSKDKVYQQWKNAGGANSVLSTLDREYLQQDLRKMIKQSLGQKVKEGVKSPIHTVLEPLRKLSEMTEEATRVGVFEKALKKGASPQEAAFESRDIIDFNRAGSLGRQYNQMTAFFNAAIQSVDKMVRTFKDNPKGAMIRATTGITMPSVALYFMNHDQEWYKEIPQRERDLFWHFKVDDQIYKLPKPFEIGVIFGTSYERLLSYMETKDPKAFKDFGDTVLDATTPSFIPTALAPWIEVYANKSMYFKSPIVPRREQDLLPEDQYGPYQSELAKGLGKLTKQSPRNLEHVFKGYTGGLGKYALFGTDAIAEGFGVNKPALPDRGVADMPILNRFVVKNLEGNSQSVNDFYERMDKLRRENLSAKKNNPEHENTEAYKAMNKLSKDINELQAYKRAIVADPNMTGKQKADIIKNIDVAIMKIAQQGKQLAE</sequence>
<feature type="compositionally biased region" description="Basic and acidic residues" evidence="2">
    <location>
        <begin position="134"/>
        <end position="144"/>
    </location>
</feature>
<dbReference type="InterPro" id="IPR040561">
    <property type="entry name" value="LPD38"/>
</dbReference>
<organism evidence="4 5">
    <name type="scientific">Lederbergia citrisecunda</name>
    <dbReference type="NCBI Taxonomy" id="2833583"/>
    <lineage>
        <taxon>Bacteria</taxon>
        <taxon>Bacillati</taxon>
        <taxon>Bacillota</taxon>
        <taxon>Bacilli</taxon>
        <taxon>Bacillales</taxon>
        <taxon>Bacillaceae</taxon>
        <taxon>Lederbergia</taxon>
    </lineage>
</organism>
<feature type="compositionally biased region" description="Basic and acidic residues" evidence="2">
    <location>
        <begin position="163"/>
        <end position="178"/>
    </location>
</feature>
<evidence type="ECO:0000256" key="1">
    <source>
        <dbReference type="SAM" id="Coils"/>
    </source>
</evidence>
<evidence type="ECO:0000256" key="2">
    <source>
        <dbReference type="SAM" id="MobiDB-lite"/>
    </source>
</evidence>
<dbReference type="Pfam" id="PF18857">
    <property type="entry name" value="LPD38"/>
    <property type="match status" value="1"/>
</dbReference>
<feature type="domain" description="Large polyvalent protein associated" evidence="3">
    <location>
        <begin position="1219"/>
        <end position="1372"/>
    </location>
</feature>
<gene>
    <name evidence="4" type="ORF">KHA93_11580</name>
</gene>
<evidence type="ECO:0000259" key="3">
    <source>
        <dbReference type="Pfam" id="PF18857"/>
    </source>
</evidence>
<feature type="coiled-coil region" evidence="1">
    <location>
        <begin position="1406"/>
        <end position="1433"/>
    </location>
</feature>
<dbReference type="EMBL" id="JAGYPJ010000001">
    <property type="protein sequence ID" value="MBS4200271.1"/>
    <property type="molecule type" value="Genomic_DNA"/>
</dbReference>
<name>A0A942YNG4_9BACI</name>
<dbReference type="RefSeq" id="WP_213110867.1">
    <property type="nucleotide sequence ID" value="NZ_JAGYPJ010000001.1"/>
</dbReference>
<evidence type="ECO:0000313" key="5">
    <source>
        <dbReference type="Proteomes" id="UP000682713"/>
    </source>
</evidence>
<proteinExistence type="predicted"/>
<accession>A0A942YNG4</accession>